<organism evidence="1 2">
    <name type="scientific">Anaerocolumna aminovalerica</name>
    <dbReference type="NCBI Taxonomy" id="1527"/>
    <lineage>
        <taxon>Bacteria</taxon>
        <taxon>Bacillati</taxon>
        <taxon>Bacillota</taxon>
        <taxon>Clostridia</taxon>
        <taxon>Lachnospirales</taxon>
        <taxon>Lachnospiraceae</taxon>
        <taxon>Anaerocolumna</taxon>
    </lineage>
</organism>
<dbReference type="AlphaFoldDB" id="A0A1I5DVX5"/>
<protein>
    <submittedName>
        <fullName evidence="1">Uncharacterized protein</fullName>
    </submittedName>
</protein>
<dbReference type="Proteomes" id="UP000198806">
    <property type="component" value="Unassembled WGS sequence"/>
</dbReference>
<name>A0A1I5DVX5_9FIRM</name>
<keyword evidence="2" id="KW-1185">Reference proteome</keyword>
<evidence type="ECO:0000313" key="1">
    <source>
        <dbReference type="EMBL" id="SFO03402.1"/>
    </source>
</evidence>
<proteinExistence type="predicted"/>
<reference evidence="1 2" key="1">
    <citation type="submission" date="2016-10" db="EMBL/GenBank/DDBJ databases">
        <authorList>
            <person name="de Groot N.N."/>
        </authorList>
    </citation>
    <scope>NUCLEOTIDE SEQUENCE [LARGE SCALE GENOMIC DNA]</scope>
    <source>
        <strain evidence="1 2">DSM 1283</strain>
    </source>
</reference>
<evidence type="ECO:0000313" key="2">
    <source>
        <dbReference type="Proteomes" id="UP000198806"/>
    </source>
</evidence>
<dbReference type="EMBL" id="FOWD01000007">
    <property type="protein sequence ID" value="SFO03402.1"/>
    <property type="molecule type" value="Genomic_DNA"/>
</dbReference>
<gene>
    <name evidence="1" type="ORF">SAMN04489757_10719</name>
</gene>
<sequence>MGMLLIIVGIINRVKSHTVYSFNKTSLTLEQAQEECPNLIFTDNEQLIAEELMNMPEVQTALSAGTDVVLDKSLALKLCNRRIPDFKVYDFFVLGINVVFDGDFSNNNFNV</sequence>
<accession>A0A1I5DVX5</accession>